<sequence length="36" mass="4319">MTRNTCLSVQHSCNQRYNISCSQRYNILFLQNTRPQ</sequence>
<dbReference type="AlphaFoldDB" id="A0A0A9AN29"/>
<protein>
    <submittedName>
        <fullName evidence="1">Uncharacterized protein</fullName>
    </submittedName>
</protein>
<proteinExistence type="predicted"/>
<evidence type="ECO:0000313" key="1">
    <source>
        <dbReference type="EMBL" id="JAD51283.1"/>
    </source>
</evidence>
<name>A0A0A9AN29_ARUDO</name>
<organism evidence="1">
    <name type="scientific">Arundo donax</name>
    <name type="common">Giant reed</name>
    <name type="synonym">Donax arundinaceus</name>
    <dbReference type="NCBI Taxonomy" id="35708"/>
    <lineage>
        <taxon>Eukaryota</taxon>
        <taxon>Viridiplantae</taxon>
        <taxon>Streptophyta</taxon>
        <taxon>Embryophyta</taxon>
        <taxon>Tracheophyta</taxon>
        <taxon>Spermatophyta</taxon>
        <taxon>Magnoliopsida</taxon>
        <taxon>Liliopsida</taxon>
        <taxon>Poales</taxon>
        <taxon>Poaceae</taxon>
        <taxon>PACMAD clade</taxon>
        <taxon>Arundinoideae</taxon>
        <taxon>Arundineae</taxon>
        <taxon>Arundo</taxon>
    </lineage>
</organism>
<reference evidence="1" key="2">
    <citation type="journal article" date="2015" name="Data Brief">
        <title>Shoot transcriptome of the giant reed, Arundo donax.</title>
        <authorList>
            <person name="Barrero R.A."/>
            <person name="Guerrero F.D."/>
            <person name="Moolhuijzen P."/>
            <person name="Goolsby J.A."/>
            <person name="Tidwell J."/>
            <person name="Bellgard S.E."/>
            <person name="Bellgard M.I."/>
        </authorList>
    </citation>
    <scope>NUCLEOTIDE SEQUENCE</scope>
    <source>
        <tissue evidence="1">Shoot tissue taken approximately 20 cm above the soil surface</tissue>
    </source>
</reference>
<dbReference type="EMBL" id="GBRH01246612">
    <property type="protein sequence ID" value="JAD51283.1"/>
    <property type="molecule type" value="Transcribed_RNA"/>
</dbReference>
<accession>A0A0A9AN29</accession>
<reference evidence="1" key="1">
    <citation type="submission" date="2014-09" db="EMBL/GenBank/DDBJ databases">
        <authorList>
            <person name="Magalhaes I.L.F."/>
            <person name="Oliveira U."/>
            <person name="Santos F.R."/>
            <person name="Vidigal T.H.D.A."/>
            <person name="Brescovit A.D."/>
            <person name="Santos A.J."/>
        </authorList>
    </citation>
    <scope>NUCLEOTIDE SEQUENCE</scope>
    <source>
        <tissue evidence="1">Shoot tissue taken approximately 20 cm above the soil surface</tissue>
    </source>
</reference>